<reference evidence="3 4" key="1">
    <citation type="submission" date="2018-08" db="EMBL/GenBank/DDBJ databases">
        <title>The draft genome squence of Brumimicrobium sp. N62.</title>
        <authorList>
            <person name="Du Z.-J."/>
            <person name="Luo H.-R."/>
        </authorList>
    </citation>
    <scope>NUCLEOTIDE SEQUENCE [LARGE SCALE GENOMIC DNA]</scope>
    <source>
        <strain evidence="3 4">N62</strain>
    </source>
</reference>
<dbReference type="Proteomes" id="UP000257127">
    <property type="component" value="Unassembled WGS sequence"/>
</dbReference>
<proteinExistence type="predicted"/>
<evidence type="ECO:0000256" key="2">
    <source>
        <dbReference type="SAM" id="Phobius"/>
    </source>
</evidence>
<keyword evidence="2" id="KW-0812">Transmembrane</keyword>
<accession>A0A3E1EUN4</accession>
<evidence type="ECO:0000313" key="4">
    <source>
        <dbReference type="Proteomes" id="UP000257127"/>
    </source>
</evidence>
<dbReference type="EMBL" id="QURB01000010">
    <property type="protein sequence ID" value="RFC53274.1"/>
    <property type="molecule type" value="Genomic_DNA"/>
</dbReference>
<feature type="transmembrane region" description="Helical" evidence="2">
    <location>
        <begin position="12"/>
        <end position="31"/>
    </location>
</feature>
<comment type="caution">
    <text evidence="3">The sequence shown here is derived from an EMBL/GenBank/DDBJ whole genome shotgun (WGS) entry which is preliminary data.</text>
</comment>
<feature type="transmembrane region" description="Helical" evidence="2">
    <location>
        <begin position="67"/>
        <end position="84"/>
    </location>
</feature>
<name>A0A3E1EUN4_9FLAO</name>
<gene>
    <name evidence="3" type="ORF">DXU93_13810</name>
</gene>
<dbReference type="AlphaFoldDB" id="A0A3E1EUN4"/>
<evidence type="ECO:0000256" key="1">
    <source>
        <dbReference type="SAM" id="MobiDB-lite"/>
    </source>
</evidence>
<protein>
    <submittedName>
        <fullName evidence="3">Uncharacterized protein</fullName>
    </submittedName>
</protein>
<sequence>MTESLYHKMKIHYTAITLITSLILLILLVWIEKLSFGSGVNVLAFLGFYLLIGIGGYITVFVNKNSYVNLLVIVVFIAANGIVIEQVAFGNESESWSDESFSFESEKPPVLSSSGKDDKSSLYHSSTPRKDQVNAVDSELDSLIRVWTWDEQIEEPTKSLISNFSFDKKYLFQAWGNKEDKTSILFEFDAIAFCSNELKYKYTLHHDSLRIFTKQDILDGVERGIVKFLNKDSLIIQWSNTEKTSAFYSIAK</sequence>
<organism evidence="3 4">
    <name type="scientific">Brumimicrobium aurantiacum</name>
    <dbReference type="NCBI Taxonomy" id="1737063"/>
    <lineage>
        <taxon>Bacteria</taxon>
        <taxon>Pseudomonadati</taxon>
        <taxon>Bacteroidota</taxon>
        <taxon>Flavobacteriia</taxon>
        <taxon>Flavobacteriales</taxon>
        <taxon>Crocinitomicaceae</taxon>
        <taxon>Brumimicrobium</taxon>
    </lineage>
</organism>
<feature type="transmembrane region" description="Helical" evidence="2">
    <location>
        <begin position="43"/>
        <end position="60"/>
    </location>
</feature>
<keyword evidence="2" id="KW-1133">Transmembrane helix</keyword>
<evidence type="ECO:0000313" key="3">
    <source>
        <dbReference type="EMBL" id="RFC53274.1"/>
    </source>
</evidence>
<keyword evidence="4" id="KW-1185">Reference proteome</keyword>
<keyword evidence="2" id="KW-0472">Membrane</keyword>
<feature type="region of interest" description="Disordered" evidence="1">
    <location>
        <begin position="102"/>
        <end position="130"/>
    </location>
</feature>